<accession>A0A7X0FAA7</accession>
<evidence type="ECO:0000313" key="1">
    <source>
        <dbReference type="EMBL" id="MBB6356016.1"/>
    </source>
</evidence>
<dbReference type="EMBL" id="JACHOU010000011">
    <property type="protein sequence ID" value="MBB6356016.1"/>
    <property type="molecule type" value="Genomic_DNA"/>
</dbReference>
<evidence type="ECO:0000313" key="2">
    <source>
        <dbReference type="Proteomes" id="UP000536262"/>
    </source>
</evidence>
<name>A0A7X0FAA7_9HYPH</name>
<proteinExistence type="predicted"/>
<gene>
    <name evidence="1" type="ORF">GGR00_003821</name>
</gene>
<comment type="caution">
    <text evidence="1">The sequence shown here is derived from an EMBL/GenBank/DDBJ whole genome shotgun (WGS) entry which is preliminary data.</text>
</comment>
<sequence>MSTFIPSSVNDKSGGYVGGPVDIDSVLFSEAVAPVSLLGSAGARSRDHYECLIIPVSAW</sequence>
<keyword evidence="2" id="KW-1185">Reference proteome</keyword>
<protein>
    <submittedName>
        <fullName evidence="1">Uncharacterized protein</fullName>
    </submittedName>
</protein>
<reference evidence="1 2" key="1">
    <citation type="submission" date="2020-08" db="EMBL/GenBank/DDBJ databases">
        <title>Genomic Encyclopedia of Type Strains, Phase IV (KMG-IV): sequencing the most valuable type-strain genomes for metagenomic binning, comparative biology and taxonomic classification.</title>
        <authorList>
            <person name="Goeker M."/>
        </authorList>
    </citation>
    <scope>NUCLEOTIDE SEQUENCE [LARGE SCALE GENOMIC DNA]</scope>
    <source>
        <strain evidence="1 2">DSM 7051</strain>
    </source>
</reference>
<dbReference type="RefSeq" id="WP_184700378.1">
    <property type="nucleotide sequence ID" value="NZ_BAABEG010000001.1"/>
</dbReference>
<dbReference type="AlphaFoldDB" id="A0A7X0FAA7"/>
<dbReference type="Proteomes" id="UP000536262">
    <property type="component" value="Unassembled WGS sequence"/>
</dbReference>
<organism evidence="1 2">
    <name type="scientific">Aminobacter aganoensis</name>
    <dbReference type="NCBI Taxonomy" id="83264"/>
    <lineage>
        <taxon>Bacteria</taxon>
        <taxon>Pseudomonadati</taxon>
        <taxon>Pseudomonadota</taxon>
        <taxon>Alphaproteobacteria</taxon>
        <taxon>Hyphomicrobiales</taxon>
        <taxon>Phyllobacteriaceae</taxon>
        <taxon>Aminobacter</taxon>
    </lineage>
</organism>